<dbReference type="Gene3D" id="3.40.50.720">
    <property type="entry name" value="NAD(P)-binding Rossmann-like Domain"/>
    <property type="match status" value="1"/>
</dbReference>
<reference evidence="2" key="1">
    <citation type="submission" date="2020-01" db="EMBL/GenBank/DDBJ databases">
        <authorList>
            <person name="Rat A."/>
        </authorList>
    </citation>
    <scope>NUCLEOTIDE SEQUENCE</scope>
    <source>
        <strain evidence="2">LMG 31228</strain>
    </source>
</reference>
<reference evidence="2" key="2">
    <citation type="journal article" date="2021" name="Syst. Appl. Microbiol.">
        <title>Roseomonas hellenica sp. nov., isolated from roots of wild-growing Alkanna tinctoria.</title>
        <authorList>
            <person name="Rat A."/>
            <person name="Naranjo H.D."/>
            <person name="Lebbe L."/>
            <person name="Cnockaert M."/>
            <person name="Krigas N."/>
            <person name="Grigoriadou K."/>
            <person name="Maloupa E."/>
            <person name="Willems A."/>
        </authorList>
    </citation>
    <scope>NUCLEOTIDE SEQUENCE</scope>
    <source>
        <strain evidence="2">LMG 31228</strain>
    </source>
</reference>
<protein>
    <submittedName>
        <fullName evidence="2">SDR family NAD(P)-dependent oxidoreductase</fullName>
    </submittedName>
</protein>
<organism evidence="2 3">
    <name type="scientific">Neoroseomonas eburnea</name>
    <dbReference type="NCBI Taxonomy" id="1346889"/>
    <lineage>
        <taxon>Bacteria</taxon>
        <taxon>Pseudomonadati</taxon>
        <taxon>Pseudomonadota</taxon>
        <taxon>Alphaproteobacteria</taxon>
        <taxon>Acetobacterales</taxon>
        <taxon>Acetobacteraceae</taxon>
        <taxon>Neoroseomonas</taxon>
    </lineage>
</organism>
<dbReference type="InterPro" id="IPR016040">
    <property type="entry name" value="NAD(P)-bd_dom"/>
</dbReference>
<comment type="caution">
    <text evidence="2">The sequence shown here is derived from an EMBL/GenBank/DDBJ whole genome shotgun (WGS) entry which is preliminary data.</text>
</comment>
<keyword evidence="3" id="KW-1185">Reference proteome</keyword>
<evidence type="ECO:0000313" key="2">
    <source>
        <dbReference type="EMBL" id="MBR0681571.1"/>
    </source>
</evidence>
<gene>
    <name evidence="2" type="ORF">GXW74_13830</name>
</gene>
<dbReference type="Pfam" id="PF16363">
    <property type="entry name" value="GDP_Man_Dehyd"/>
    <property type="match status" value="1"/>
</dbReference>
<evidence type="ECO:0000313" key="3">
    <source>
        <dbReference type="Proteomes" id="UP001138709"/>
    </source>
</evidence>
<proteinExistence type="predicted"/>
<dbReference type="InterPro" id="IPR045869">
    <property type="entry name" value="Arna-like_SDR_e"/>
</dbReference>
<sequence>MQDLSMKAKRVLVTGAGGFIGSHLVQGLLTAGAEVTALLRYNADAAIGNLRLLPRDELDTVQVVHGDLNDADFIRRLVAKCEVVFHLGALIAIPHSYAAPRSYIQTNVEGTLNVLEAVRAGGQRLVHTSTSEVYGSARYVPIDEAHPLQAQSPYAATKIAADKLVESYVRSFGIKAVTVRPFNTFGPRQSARAFIPTVIGQVLGGAEAVKLGATTPVRDLTYVSDTVAGFITAAGCEAAQGGCFNLGTGSGASVGEVASRIIALMGSAARIELDPERLRPAASEVDRLVSANGAFTAVSGWRPAVSLDEGLRRTIAFFDTHRDLLPKSGYVT</sequence>
<dbReference type="CDD" id="cd05257">
    <property type="entry name" value="Arna_like_SDR_e"/>
    <property type="match status" value="1"/>
</dbReference>
<dbReference type="GO" id="GO:0016831">
    <property type="term" value="F:carboxy-lyase activity"/>
    <property type="evidence" value="ECO:0007669"/>
    <property type="project" value="InterPro"/>
</dbReference>
<dbReference type="PANTHER" id="PTHR43000">
    <property type="entry name" value="DTDP-D-GLUCOSE 4,6-DEHYDRATASE-RELATED"/>
    <property type="match status" value="1"/>
</dbReference>
<accession>A0A9X9XCY5</accession>
<name>A0A9X9XCY5_9PROT</name>
<dbReference type="AlphaFoldDB" id="A0A9X9XCY5"/>
<evidence type="ECO:0000259" key="1">
    <source>
        <dbReference type="Pfam" id="PF16363"/>
    </source>
</evidence>
<dbReference type="InterPro" id="IPR036291">
    <property type="entry name" value="NAD(P)-bd_dom_sf"/>
</dbReference>
<dbReference type="SUPFAM" id="SSF51735">
    <property type="entry name" value="NAD(P)-binding Rossmann-fold domains"/>
    <property type="match status" value="1"/>
</dbReference>
<dbReference type="EMBL" id="JAAEDL010000012">
    <property type="protein sequence ID" value="MBR0681571.1"/>
    <property type="molecule type" value="Genomic_DNA"/>
</dbReference>
<dbReference type="Proteomes" id="UP001138709">
    <property type="component" value="Unassembled WGS sequence"/>
</dbReference>
<feature type="domain" description="NAD(P)-binding" evidence="1">
    <location>
        <begin position="12"/>
        <end position="314"/>
    </location>
</feature>